<comment type="caution">
    <text evidence="5">Lacks conserved residue(s) required for the propagation of feature annotation.</text>
</comment>
<organism evidence="6 7">
    <name type="scientific">Pseudoalteromonas haloplanktis</name>
    <name type="common">Alteromonas haloplanktis</name>
    <dbReference type="NCBI Taxonomy" id="228"/>
    <lineage>
        <taxon>Bacteria</taxon>
        <taxon>Pseudomonadati</taxon>
        <taxon>Pseudomonadota</taxon>
        <taxon>Gammaproteobacteria</taxon>
        <taxon>Alteromonadales</taxon>
        <taxon>Pseudoalteromonadaceae</taxon>
        <taxon>Pseudoalteromonas</taxon>
    </lineage>
</organism>
<feature type="site" description="Important for substrate specificity" evidence="5">
    <location>
        <position position="71"/>
    </location>
</feature>
<dbReference type="InterPro" id="IPR003697">
    <property type="entry name" value="Maf-like"/>
</dbReference>
<dbReference type="PANTHER" id="PTHR43213:SF10">
    <property type="entry name" value="7-METHYL-GTP PYROPHOSPHATASE"/>
    <property type="match status" value="1"/>
</dbReference>
<dbReference type="PIRSF" id="PIRSF006305">
    <property type="entry name" value="Maf"/>
    <property type="match status" value="1"/>
</dbReference>
<comment type="caution">
    <text evidence="6">The sequence shown here is derived from an EMBL/GenBank/DDBJ whole genome shotgun (WGS) entry which is preliminary data.</text>
</comment>
<comment type="similarity">
    <text evidence="5">Belongs to the Maf family. YceF subfamily.</text>
</comment>
<keyword evidence="4 5" id="KW-0546">Nucleotide metabolism</keyword>
<comment type="catalytic activity">
    <reaction evidence="5">
        <text>N(7)-methyl-GTP + H2O = N(7)-methyl-GMP + diphosphate + H(+)</text>
        <dbReference type="Rhea" id="RHEA:58744"/>
        <dbReference type="ChEBI" id="CHEBI:15377"/>
        <dbReference type="ChEBI" id="CHEBI:15378"/>
        <dbReference type="ChEBI" id="CHEBI:33019"/>
        <dbReference type="ChEBI" id="CHEBI:58285"/>
        <dbReference type="ChEBI" id="CHEBI:87133"/>
    </reaction>
</comment>
<evidence type="ECO:0000256" key="4">
    <source>
        <dbReference type="ARBA" id="ARBA00023080"/>
    </source>
</evidence>
<dbReference type="SUPFAM" id="SSF52972">
    <property type="entry name" value="ITPase-like"/>
    <property type="match status" value="1"/>
</dbReference>
<dbReference type="GO" id="GO:0016787">
    <property type="term" value="F:hydrolase activity"/>
    <property type="evidence" value="ECO:0007669"/>
    <property type="project" value="UniProtKB-KW"/>
</dbReference>
<evidence type="ECO:0000256" key="3">
    <source>
        <dbReference type="ARBA" id="ARBA00022801"/>
    </source>
</evidence>
<dbReference type="Proteomes" id="UP001226574">
    <property type="component" value="Unassembled WGS sequence"/>
</dbReference>
<dbReference type="RefSeq" id="WP_309039685.1">
    <property type="nucleotide sequence ID" value="NZ_JAVIFY010000019.1"/>
</dbReference>
<dbReference type="EC" id="3.6.1.-" evidence="5"/>
<dbReference type="EMBL" id="JAVIFY010000019">
    <property type="protein sequence ID" value="MDQ9093741.1"/>
    <property type="molecule type" value="Genomic_DNA"/>
</dbReference>
<reference evidence="6 7" key="1">
    <citation type="submission" date="2023-08" db="EMBL/GenBank/DDBJ databases">
        <title>Pseudoalteromonas haloplanktis LL1 genome.</title>
        <authorList>
            <person name="Wu S."/>
        </authorList>
    </citation>
    <scope>NUCLEOTIDE SEQUENCE [LARGE SCALE GENOMIC DNA]</scope>
    <source>
        <strain evidence="6 7">LL1</strain>
    </source>
</reference>
<comment type="cofactor">
    <cofactor evidence="5">
        <name>a divalent metal cation</name>
        <dbReference type="ChEBI" id="CHEBI:60240"/>
    </cofactor>
</comment>
<comment type="function">
    <text evidence="5">Nucleoside triphosphate pyrophosphatase that hydrolyzes 7-methyl-GTP (m(7)GTP). May have a dual role in cell division arrest and in preventing the incorporation of modified nucleotides into cellular nucleic acids.</text>
</comment>
<proteinExistence type="inferred from homology"/>
<dbReference type="HAMAP" id="MF_00528">
    <property type="entry name" value="Maf"/>
    <property type="match status" value="1"/>
</dbReference>
<accession>A0ABU1BGY4</accession>
<evidence type="ECO:0000256" key="1">
    <source>
        <dbReference type="ARBA" id="ARBA00004496"/>
    </source>
</evidence>
<dbReference type="PANTHER" id="PTHR43213">
    <property type="entry name" value="BIFUNCTIONAL DTTP/UTP PYROPHOSPHATASE/METHYLTRANSFERASE PROTEIN-RELATED"/>
    <property type="match status" value="1"/>
</dbReference>
<sequence length="199" mass="21946">MQHRLILASSSPFRQALLQKFNLPFDTFSPDIDESPLNNESPAQLVTRLSELKARAALSHFQHGLAIGSDQVAVFNGQILGKPHTKENAIKQLSLFNGNTVTFLTGLSVYDIKSNIIETVVEPFEVTFKHLSLEQISAYCDAEQPYNCAGSFKSEGLGICLFEKLSGDDPNSLIGLPLIKLSQLLTEFDFDVLSNQTND</sequence>
<dbReference type="Gene3D" id="3.90.950.10">
    <property type="match status" value="1"/>
</dbReference>
<evidence type="ECO:0000256" key="5">
    <source>
        <dbReference type="HAMAP-Rule" id="MF_00528"/>
    </source>
</evidence>
<comment type="subcellular location">
    <subcellularLocation>
        <location evidence="1 5">Cytoplasm</location>
    </subcellularLocation>
</comment>
<name>A0ABU1BGY4_PSEHA</name>
<feature type="site" description="Important for substrate specificity" evidence="5">
    <location>
        <position position="13"/>
    </location>
</feature>
<feature type="site" description="Important for substrate specificity" evidence="5">
    <location>
        <position position="155"/>
    </location>
</feature>
<dbReference type="CDD" id="cd00555">
    <property type="entry name" value="Maf"/>
    <property type="match status" value="1"/>
</dbReference>
<protein>
    <recommendedName>
        <fullName evidence="5">7-methyl-GTP pyrophosphatase</fullName>
        <shortName evidence="5">m(7)GTP pyrophosphatase</shortName>
        <ecNumber evidence="5">3.6.1.-</ecNumber>
    </recommendedName>
</protein>
<keyword evidence="2 5" id="KW-0963">Cytoplasm</keyword>
<keyword evidence="7" id="KW-1185">Reference proteome</keyword>
<evidence type="ECO:0000313" key="6">
    <source>
        <dbReference type="EMBL" id="MDQ9093741.1"/>
    </source>
</evidence>
<dbReference type="NCBIfam" id="TIGR00172">
    <property type="entry name" value="maf"/>
    <property type="match status" value="1"/>
</dbReference>
<dbReference type="InterPro" id="IPR029001">
    <property type="entry name" value="ITPase-like_fam"/>
</dbReference>
<evidence type="ECO:0000256" key="2">
    <source>
        <dbReference type="ARBA" id="ARBA00022490"/>
    </source>
</evidence>
<dbReference type="Pfam" id="PF02545">
    <property type="entry name" value="Maf"/>
    <property type="match status" value="1"/>
</dbReference>
<evidence type="ECO:0000313" key="7">
    <source>
        <dbReference type="Proteomes" id="UP001226574"/>
    </source>
</evidence>
<gene>
    <name evidence="6" type="ORF">RC083_19395</name>
</gene>
<feature type="active site" description="Proton acceptor" evidence="5">
    <location>
        <position position="70"/>
    </location>
</feature>
<keyword evidence="3 5" id="KW-0378">Hydrolase</keyword>